<evidence type="ECO:0000256" key="5">
    <source>
        <dbReference type="PIRSR" id="PIRSR606710-1"/>
    </source>
</evidence>
<reference evidence="9 10" key="1">
    <citation type="submission" date="2019-02" db="EMBL/GenBank/DDBJ databases">
        <title>Deep-cultivation of Planctomycetes and their phenomic and genomic characterization uncovers novel biology.</title>
        <authorList>
            <person name="Wiegand S."/>
            <person name="Jogler M."/>
            <person name="Boedeker C."/>
            <person name="Pinto D."/>
            <person name="Vollmers J."/>
            <person name="Rivas-Marin E."/>
            <person name="Kohn T."/>
            <person name="Peeters S.H."/>
            <person name="Heuer A."/>
            <person name="Rast P."/>
            <person name="Oberbeckmann S."/>
            <person name="Bunk B."/>
            <person name="Jeske O."/>
            <person name="Meyerdierks A."/>
            <person name="Storesund J.E."/>
            <person name="Kallscheuer N."/>
            <person name="Luecker S."/>
            <person name="Lage O.M."/>
            <person name="Pohl T."/>
            <person name="Merkel B.J."/>
            <person name="Hornburger P."/>
            <person name="Mueller R.-W."/>
            <person name="Bruemmer F."/>
            <person name="Labrenz M."/>
            <person name="Spormann A.M."/>
            <person name="Op den Camp H."/>
            <person name="Overmann J."/>
            <person name="Amann R."/>
            <person name="Jetten M.S.M."/>
            <person name="Mascher T."/>
            <person name="Medema M.H."/>
            <person name="Devos D.P."/>
            <person name="Kaster A.-K."/>
            <person name="Ovreas L."/>
            <person name="Rohde M."/>
            <person name="Galperin M.Y."/>
            <person name="Jogler C."/>
        </authorList>
    </citation>
    <scope>NUCLEOTIDE SEQUENCE [LARGE SCALE GENOMIC DNA]</scope>
    <source>
        <strain evidence="9 10">Mal4</strain>
    </source>
</reference>
<keyword evidence="8" id="KW-0732">Signal</keyword>
<evidence type="ECO:0000256" key="2">
    <source>
        <dbReference type="ARBA" id="ARBA00009865"/>
    </source>
</evidence>
<comment type="similarity">
    <text evidence="2 7">Belongs to the glycosyl hydrolase 43 family.</text>
</comment>
<evidence type="ECO:0000256" key="6">
    <source>
        <dbReference type="PIRSR" id="PIRSR606710-2"/>
    </source>
</evidence>
<dbReference type="Proteomes" id="UP000320496">
    <property type="component" value="Chromosome"/>
</dbReference>
<dbReference type="SUPFAM" id="SSF75005">
    <property type="entry name" value="Arabinanase/levansucrase/invertase"/>
    <property type="match status" value="1"/>
</dbReference>
<name>A0A517ZEP5_9PLAN</name>
<dbReference type="Pfam" id="PF04616">
    <property type="entry name" value="Glyco_hydro_43"/>
    <property type="match status" value="1"/>
</dbReference>
<dbReference type="EC" id="3.2.1.99" evidence="9"/>
<organism evidence="9 10">
    <name type="scientific">Maioricimonas rarisocia</name>
    <dbReference type="NCBI Taxonomy" id="2528026"/>
    <lineage>
        <taxon>Bacteria</taxon>
        <taxon>Pseudomonadati</taxon>
        <taxon>Planctomycetota</taxon>
        <taxon>Planctomycetia</taxon>
        <taxon>Planctomycetales</taxon>
        <taxon>Planctomycetaceae</taxon>
        <taxon>Maioricimonas</taxon>
    </lineage>
</organism>
<evidence type="ECO:0000256" key="3">
    <source>
        <dbReference type="ARBA" id="ARBA00022801"/>
    </source>
</evidence>
<protein>
    <submittedName>
        <fullName evidence="9">Intracellular endo-alpha-(1-&gt;5)-L-arabinanase</fullName>
        <ecNumber evidence="9">3.2.1.99</ecNumber>
    </submittedName>
</protein>
<evidence type="ECO:0000313" key="10">
    <source>
        <dbReference type="Proteomes" id="UP000320496"/>
    </source>
</evidence>
<evidence type="ECO:0000256" key="7">
    <source>
        <dbReference type="RuleBase" id="RU361187"/>
    </source>
</evidence>
<feature type="chain" id="PRO_5021770818" evidence="8">
    <location>
        <begin position="26"/>
        <end position="426"/>
    </location>
</feature>
<keyword evidence="10" id="KW-1185">Reference proteome</keyword>
<gene>
    <name evidence="9" type="primary">abn-ts</name>
    <name evidence="9" type="ORF">Mal4_52990</name>
</gene>
<dbReference type="AlphaFoldDB" id="A0A517ZEP5"/>
<keyword evidence="4 7" id="KW-0326">Glycosidase</keyword>
<dbReference type="KEGG" id="mri:Mal4_52990"/>
<dbReference type="EMBL" id="CP036275">
    <property type="protein sequence ID" value="QDU40936.1"/>
    <property type="molecule type" value="Genomic_DNA"/>
</dbReference>
<keyword evidence="3 7" id="KW-0378">Hydrolase</keyword>
<dbReference type="Gene3D" id="2.115.10.20">
    <property type="entry name" value="Glycosyl hydrolase domain, family 43"/>
    <property type="match status" value="1"/>
</dbReference>
<dbReference type="PANTHER" id="PTHR43301">
    <property type="entry name" value="ARABINAN ENDO-1,5-ALPHA-L-ARABINOSIDASE"/>
    <property type="match status" value="1"/>
</dbReference>
<feature type="site" description="Important for catalytic activity, responsible for pKa modulation of the active site Glu and correct orientation of both the proton donor and substrate" evidence="6">
    <location>
        <position position="159"/>
    </location>
</feature>
<evidence type="ECO:0000256" key="8">
    <source>
        <dbReference type="SAM" id="SignalP"/>
    </source>
</evidence>
<feature type="signal peptide" evidence="8">
    <location>
        <begin position="1"/>
        <end position="25"/>
    </location>
</feature>
<evidence type="ECO:0000313" key="9">
    <source>
        <dbReference type="EMBL" id="QDU40936.1"/>
    </source>
</evidence>
<dbReference type="GO" id="GO:0005975">
    <property type="term" value="P:carbohydrate metabolic process"/>
    <property type="evidence" value="ECO:0007669"/>
    <property type="project" value="InterPro"/>
</dbReference>
<sequence length="426" mass="47145" precursor="true">MSAYVRVVISGVALSFLLTSPGAVAQDETWLARGVPDPGVVRAHDGSGYYIASTGDGIPLWHSTDLKHWERIGRIFDKDVPAWAAQLIPGAHNVWAPDLQYTHGRYYVYYSVSTFGSQRSVIGLATNRTLDPKHPDYQWEDHGLVLESFLDTSGYNAIDAALFVDRDQRGYLFWGSYWEGIRGAPVELPTGTLESTRPEGTAIAARRDRASTAIEGAYVIRRGDWYYLFVSWDNCCAGAESTYKVMVGRARRPLGPYVDADGRPMNEGGGTLVVMSNGRWRGTGHNSVLQTDRGDYLVHHAIDADAPRGGRVLQIRPLAWNDGWPAAGEPLTGPGDRTTSPLVGRWRHVVDGQDEYDIFLEPSGLIGGVPGEARWIREGDSLRLRWRDPNAPGGWWEDRATLDLDAKTYQGSNQNGTPIEGTMRDR</sequence>
<comment type="pathway">
    <text evidence="1">Glycan metabolism; L-arabinan degradation.</text>
</comment>
<dbReference type="InterPro" id="IPR050727">
    <property type="entry name" value="GH43_arabinanases"/>
</dbReference>
<dbReference type="GO" id="GO:0046558">
    <property type="term" value="F:arabinan endo-1,5-alpha-L-arabinosidase activity"/>
    <property type="evidence" value="ECO:0007669"/>
    <property type="project" value="UniProtKB-EC"/>
</dbReference>
<feature type="active site" description="Proton donor" evidence="5">
    <location>
        <position position="215"/>
    </location>
</feature>
<evidence type="ECO:0000256" key="4">
    <source>
        <dbReference type="ARBA" id="ARBA00023295"/>
    </source>
</evidence>
<dbReference type="PANTHER" id="PTHR43301:SF3">
    <property type="entry name" value="ARABINAN ENDO-1,5-ALPHA-L-ARABINOSIDASE A-RELATED"/>
    <property type="match status" value="1"/>
</dbReference>
<dbReference type="InterPro" id="IPR023296">
    <property type="entry name" value="Glyco_hydro_beta-prop_sf"/>
</dbReference>
<proteinExistence type="inferred from homology"/>
<dbReference type="RefSeq" id="WP_197443849.1">
    <property type="nucleotide sequence ID" value="NZ_CP036275.1"/>
</dbReference>
<feature type="active site" description="Proton acceptor" evidence="5">
    <location>
        <position position="37"/>
    </location>
</feature>
<accession>A0A517ZEP5</accession>
<evidence type="ECO:0000256" key="1">
    <source>
        <dbReference type="ARBA" id="ARBA00004834"/>
    </source>
</evidence>
<dbReference type="CDD" id="cd08998">
    <property type="entry name" value="GH43_Arb43a-like"/>
    <property type="match status" value="1"/>
</dbReference>
<dbReference type="InterPro" id="IPR006710">
    <property type="entry name" value="Glyco_hydro_43"/>
</dbReference>